<dbReference type="EMBL" id="FOHN01000038">
    <property type="protein sequence ID" value="SET62176.1"/>
    <property type="molecule type" value="Genomic_DNA"/>
</dbReference>
<dbReference type="RefSeq" id="WP_092479041.1">
    <property type="nucleotide sequence ID" value="NZ_FOHN01000038.1"/>
</dbReference>
<dbReference type="Proteomes" id="UP000199800">
    <property type="component" value="Unassembled WGS sequence"/>
</dbReference>
<keyword evidence="2" id="KW-1185">Reference proteome</keyword>
<dbReference type="STRING" id="29364.SAMN04487772_13813"/>
<accession>A0A1I0FV41</accession>
<evidence type="ECO:0000313" key="2">
    <source>
        <dbReference type="Proteomes" id="UP000199800"/>
    </source>
</evidence>
<name>A0A1I0FV41_9FIRM</name>
<organism evidence="1 2">
    <name type="scientific">[Clostridium] polysaccharolyticum</name>
    <dbReference type="NCBI Taxonomy" id="29364"/>
    <lineage>
        <taxon>Bacteria</taxon>
        <taxon>Bacillati</taxon>
        <taxon>Bacillota</taxon>
        <taxon>Clostridia</taxon>
        <taxon>Lachnospirales</taxon>
        <taxon>Lachnospiraceae</taxon>
    </lineage>
</organism>
<evidence type="ECO:0008006" key="3">
    <source>
        <dbReference type="Google" id="ProtNLM"/>
    </source>
</evidence>
<reference evidence="1 2" key="1">
    <citation type="submission" date="2016-10" db="EMBL/GenBank/DDBJ databases">
        <authorList>
            <person name="de Groot N.N."/>
        </authorList>
    </citation>
    <scope>NUCLEOTIDE SEQUENCE [LARGE SCALE GENOMIC DNA]</scope>
    <source>
        <strain evidence="1 2">DSM 1801</strain>
    </source>
</reference>
<gene>
    <name evidence="1" type="ORF">SAMN04487772_13813</name>
</gene>
<protein>
    <recommendedName>
        <fullName evidence="3">AAA domain-containing protein</fullName>
    </recommendedName>
</protein>
<dbReference type="AlphaFoldDB" id="A0A1I0FV41"/>
<sequence>MVYSFLKVPFFRWEKLHNEKQGHALTIKEEFQPKADSLKKIQDDYRSFIQISQELAVIGDLTESLETDLQELPNEEENKTEYHPREYFDLKFVKRIDKIIKAALTECNFPNLTTAHFNISSFDVEVNGHVKQNFNGQGYTSFLNSIVAMSFRQYLSEYAVYDQGLLIIDTPLLGLDQGVSDVSPESMRASLYKYFANHQECGQVILLDNITNVPDVDLASTGANIITFTKGLDNGRYGFLDITD</sequence>
<dbReference type="OrthoDB" id="103556at2"/>
<proteinExistence type="predicted"/>
<evidence type="ECO:0000313" key="1">
    <source>
        <dbReference type="EMBL" id="SET62176.1"/>
    </source>
</evidence>